<accession>A0AAV7UY53</accession>
<feature type="compositionally biased region" description="Basic and acidic residues" evidence="1">
    <location>
        <begin position="93"/>
        <end position="106"/>
    </location>
</feature>
<organism evidence="2 3">
    <name type="scientific">Pleurodeles waltl</name>
    <name type="common">Iberian ribbed newt</name>
    <dbReference type="NCBI Taxonomy" id="8319"/>
    <lineage>
        <taxon>Eukaryota</taxon>
        <taxon>Metazoa</taxon>
        <taxon>Chordata</taxon>
        <taxon>Craniata</taxon>
        <taxon>Vertebrata</taxon>
        <taxon>Euteleostomi</taxon>
        <taxon>Amphibia</taxon>
        <taxon>Batrachia</taxon>
        <taxon>Caudata</taxon>
        <taxon>Salamandroidea</taxon>
        <taxon>Salamandridae</taxon>
        <taxon>Pleurodelinae</taxon>
        <taxon>Pleurodeles</taxon>
    </lineage>
</organism>
<dbReference type="Proteomes" id="UP001066276">
    <property type="component" value="Chromosome 2_2"/>
</dbReference>
<sequence>MPGVAPGQNGGRALWGAVKVLRERIRSYDALTVAGRTLSAYRSTGALTLGSIAHYFVLSFLNKAGSFKDDAIGSKEVDLEAWFSTYAEEKQLTKTEAGASEKKEELSQGIPQPKEDTEDADQRKEPATREARMSTLVAGSRDEEEERIRCGTEIGRWLSEYKARAVEREPHQST</sequence>
<dbReference type="AlphaFoldDB" id="A0AAV7UY53"/>
<reference evidence="2" key="1">
    <citation type="journal article" date="2022" name="bioRxiv">
        <title>Sequencing and chromosome-scale assembly of the giantPleurodeles waltlgenome.</title>
        <authorList>
            <person name="Brown T."/>
            <person name="Elewa A."/>
            <person name="Iarovenko S."/>
            <person name="Subramanian E."/>
            <person name="Araus A.J."/>
            <person name="Petzold A."/>
            <person name="Susuki M."/>
            <person name="Suzuki K.-i.T."/>
            <person name="Hayashi T."/>
            <person name="Toyoda A."/>
            <person name="Oliveira C."/>
            <person name="Osipova E."/>
            <person name="Leigh N.D."/>
            <person name="Simon A."/>
            <person name="Yun M.H."/>
        </authorList>
    </citation>
    <scope>NUCLEOTIDE SEQUENCE</scope>
    <source>
        <strain evidence="2">20211129_DDA</strain>
        <tissue evidence="2">Liver</tissue>
    </source>
</reference>
<gene>
    <name evidence="2" type="ORF">NDU88_002170</name>
</gene>
<protein>
    <submittedName>
        <fullName evidence="2">Uncharacterized protein</fullName>
    </submittedName>
</protein>
<dbReference type="EMBL" id="JANPWB010000004">
    <property type="protein sequence ID" value="KAJ1192864.1"/>
    <property type="molecule type" value="Genomic_DNA"/>
</dbReference>
<name>A0AAV7UY53_PLEWA</name>
<evidence type="ECO:0000313" key="2">
    <source>
        <dbReference type="EMBL" id="KAJ1192864.1"/>
    </source>
</evidence>
<feature type="compositionally biased region" description="Basic and acidic residues" evidence="1">
    <location>
        <begin position="120"/>
        <end position="132"/>
    </location>
</feature>
<evidence type="ECO:0000313" key="3">
    <source>
        <dbReference type="Proteomes" id="UP001066276"/>
    </source>
</evidence>
<comment type="caution">
    <text evidence="2">The sequence shown here is derived from an EMBL/GenBank/DDBJ whole genome shotgun (WGS) entry which is preliminary data.</text>
</comment>
<keyword evidence="3" id="KW-1185">Reference proteome</keyword>
<evidence type="ECO:0000256" key="1">
    <source>
        <dbReference type="SAM" id="MobiDB-lite"/>
    </source>
</evidence>
<proteinExistence type="predicted"/>
<feature type="region of interest" description="Disordered" evidence="1">
    <location>
        <begin position="93"/>
        <end position="145"/>
    </location>
</feature>